<dbReference type="Proteomes" id="UP001377804">
    <property type="component" value="Unassembled WGS sequence"/>
</dbReference>
<protein>
    <submittedName>
        <fullName evidence="1">DUF1934 family protein</fullName>
    </submittedName>
</protein>
<dbReference type="InterPro" id="IPR015231">
    <property type="entry name" value="DUF1934"/>
</dbReference>
<organism evidence="1 2">
    <name type="scientific">Holzapfeliella saturejae</name>
    <dbReference type="NCBI Taxonomy" id="3082953"/>
    <lineage>
        <taxon>Bacteria</taxon>
        <taxon>Bacillati</taxon>
        <taxon>Bacillota</taxon>
        <taxon>Bacilli</taxon>
        <taxon>Lactobacillales</taxon>
        <taxon>Lactobacillaceae</taxon>
        <taxon>Holzapfeliella</taxon>
    </lineage>
</organism>
<dbReference type="RefSeq" id="WP_339968873.1">
    <property type="nucleotide sequence ID" value="NZ_JAWMWG010000001.1"/>
</dbReference>
<accession>A0ABU8SFA1</accession>
<proteinExistence type="predicted"/>
<dbReference type="SUPFAM" id="SSF50814">
    <property type="entry name" value="Lipocalins"/>
    <property type="match status" value="1"/>
</dbReference>
<keyword evidence="2" id="KW-1185">Reference proteome</keyword>
<dbReference type="Pfam" id="PF09148">
    <property type="entry name" value="DUF1934"/>
    <property type="match status" value="1"/>
</dbReference>
<name>A0ABU8SFA1_9LACO</name>
<dbReference type="InterPro" id="IPR012674">
    <property type="entry name" value="Calycin"/>
</dbReference>
<dbReference type="Gene3D" id="2.40.128.20">
    <property type="match status" value="1"/>
</dbReference>
<sequence length="136" mass="15648">MAKEVQVSLITQVHQEGEVETYQYEAPGYLDVISDSQVLTYQEESGVQVEFRIFSTYVEMTRTVDDKNGSSLRFERQKTHSGSFLAQGFPLEFTVETEQLDLIQSSIDSQMLKIDYKLFNHGQKVGDYMLKLIFEA</sequence>
<evidence type="ECO:0000313" key="1">
    <source>
        <dbReference type="EMBL" id="MEJ6348057.1"/>
    </source>
</evidence>
<evidence type="ECO:0000313" key="2">
    <source>
        <dbReference type="Proteomes" id="UP001377804"/>
    </source>
</evidence>
<dbReference type="EMBL" id="JAWMWG010000001">
    <property type="protein sequence ID" value="MEJ6348057.1"/>
    <property type="molecule type" value="Genomic_DNA"/>
</dbReference>
<gene>
    <name evidence="1" type="ORF">R4Y45_02295</name>
</gene>
<reference evidence="1 2" key="1">
    <citation type="submission" date="2023-10" db="EMBL/GenBank/DDBJ databases">
        <title>Holzapfeliella saturejae sp. nov. isolated from Satureja montana flowers.</title>
        <authorList>
            <person name="Alcantara C."/>
            <person name="Zuniga M."/>
            <person name="Landete J.M."/>
            <person name="Monedero V."/>
        </authorList>
    </citation>
    <scope>NUCLEOTIDE SEQUENCE [LARGE SCALE GENOMIC DNA]</scope>
    <source>
        <strain evidence="1 2">He02</strain>
    </source>
</reference>
<comment type="caution">
    <text evidence="1">The sequence shown here is derived from an EMBL/GenBank/DDBJ whole genome shotgun (WGS) entry which is preliminary data.</text>
</comment>